<dbReference type="EMBL" id="DRUZ01000120">
    <property type="protein sequence ID" value="HHS02863.1"/>
    <property type="molecule type" value="Genomic_DNA"/>
</dbReference>
<evidence type="ECO:0000313" key="1">
    <source>
        <dbReference type="EMBL" id="HHS02863.1"/>
    </source>
</evidence>
<organism evidence="1">
    <name type="scientific">Caldicellulosiruptor owensensis</name>
    <dbReference type="NCBI Taxonomy" id="55205"/>
    <lineage>
        <taxon>Bacteria</taxon>
        <taxon>Bacillati</taxon>
        <taxon>Bacillota</taxon>
        <taxon>Bacillota incertae sedis</taxon>
        <taxon>Caldicellulosiruptorales</taxon>
        <taxon>Caldicellulosiruptoraceae</taxon>
        <taxon>Caldicellulosiruptor</taxon>
    </lineage>
</organism>
<reference evidence="1" key="1">
    <citation type="journal article" date="2020" name="mSystems">
        <title>Genome- and Community-Level Interaction Insights into Carbon Utilization and Element Cycling Functions of Hydrothermarchaeota in Hydrothermal Sediment.</title>
        <authorList>
            <person name="Zhou Z."/>
            <person name="Liu Y."/>
            <person name="Xu W."/>
            <person name="Pan J."/>
            <person name="Luo Z.H."/>
            <person name="Li M."/>
        </authorList>
    </citation>
    <scope>NUCLEOTIDE SEQUENCE [LARGE SCALE GENOMIC DNA]</scope>
    <source>
        <strain evidence="1">SpSt-102</strain>
    </source>
</reference>
<accession>A0A7C5V5F8</accession>
<protein>
    <submittedName>
        <fullName evidence="1">Uncharacterized protein</fullName>
    </submittedName>
</protein>
<gene>
    <name evidence="1" type="ORF">ENL71_10455</name>
</gene>
<proteinExistence type="predicted"/>
<dbReference type="AlphaFoldDB" id="A0A7C5V5F8"/>
<name>A0A7C5V5F8_9FIRM</name>
<comment type="caution">
    <text evidence="1">The sequence shown here is derived from an EMBL/GenBank/DDBJ whole genome shotgun (WGS) entry which is preliminary data.</text>
</comment>
<sequence length="100" mass="11566">MEVLYTVKLLYPTDTPVSPGVISVEIYKPQQGKLPIYIKSLDENDPKQFMQNIASIIQEELLKRINIDITTQVQLYIVEGDTKYKIVFNDSLNNFTIEKE</sequence>